<reference evidence="7" key="1">
    <citation type="journal article" date="2014" name="Front. Microbiol.">
        <title>High frequency of phylogenetically diverse reductive dehalogenase-homologous genes in deep subseafloor sedimentary metagenomes.</title>
        <authorList>
            <person name="Kawai M."/>
            <person name="Futagami T."/>
            <person name="Toyoda A."/>
            <person name="Takaki Y."/>
            <person name="Nishi S."/>
            <person name="Hori S."/>
            <person name="Arai W."/>
            <person name="Tsubouchi T."/>
            <person name="Morono Y."/>
            <person name="Uchiyama I."/>
            <person name="Ito T."/>
            <person name="Fujiyama A."/>
            <person name="Inagaki F."/>
            <person name="Takami H."/>
        </authorList>
    </citation>
    <scope>NUCLEOTIDE SEQUENCE</scope>
    <source>
        <strain evidence="7">Expedition CK06-06</strain>
    </source>
</reference>
<feature type="transmembrane region" description="Helical" evidence="6">
    <location>
        <begin position="64"/>
        <end position="87"/>
    </location>
</feature>
<feature type="transmembrane region" description="Helical" evidence="6">
    <location>
        <begin position="32"/>
        <end position="52"/>
    </location>
</feature>
<dbReference type="PANTHER" id="PTHR11654">
    <property type="entry name" value="OLIGOPEPTIDE TRANSPORTER-RELATED"/>
    <property type="match status" value="1"/>
</dbReference>
<keyword evidence="4 6" id="KW-1133">Transmembrane helix</keyword>
<name>X1VHW9_9ZZZZ</name>
<sequence>IGLLVAALAFAISGCIETSVVAGATPSVGWLFLAHLTIAAAEVMVSITLLEFSYTQAPKKIKSFIMALFLSTIFLGNLFTVLVNWFIQNEDGTSKLPGASYHWFFTIAMLITAVLFIPVAKRYRVKSYIQDEGSEESTA</sequence>
<dbReference type="AlphaFoldDB" id="X1VHW9"/>
<gene>
    <name evidence="7" type="ORF">S12H4_58239</name>
</gene>
<evidence type="ECO:0000256" key="4">
    <source>
        <dbReference type="ARBA" id="ARBA00022989"/>
    </source>
</evidence>
<protein>
    <submittedName>
        <fullName evidence="7">Uncharacterized protein</fullName>
    </submittedName>
</protein>
<dbReference type="GO" id="GO:0022857">
    <property type="term" value="F:transmembrane transporter activity"/>
    <property type="evidence" value="ECO:0007669"/>
    <property type="project" value="InterPro"/>
</dbReference>
<dbReference type="SUPFAM" id="SSF103473">
    <property type="entry name" value="MFS general substrate transporter"/>
    <property type="match status" value="1"/>
</dbReference>
<evidence type="ECO:0000256" key="1">
    <source>
        <dbReference type="ARBA" id="ARBA00004141"/>
    </source>
</evidence>
<keyword evidence="3 6" id="KW-0812">Transmembrane</keyword>
<dbReference type="GO" id="GO:0016020">
    <property type="term" value="C:membrane"/>
    <property type="evidence" value="ECO:0007669"/>
    <property type="project" value="UniProtKB-SubCell"/>
</dbReference>
<comment type="similarity">
    <text evidence="2">Belongs to the major facilitator superfamily. Proton-dependent oligopeptide transporter (POT/PTR) (TC 2.A.17) family.</text>
</comment>
<proteinExistence type="inferred from homology"/>
<evidence type="ECO:0000256" key="2">
    <source>
        <dbReference type="ARBA" id="ARBA00005982"/>
    </source>
</evidence>
<dbReference type="InterPro" id="IPR000109">
    <property type="entry name" value="POT_fam"/>
</dbReference>
<feature type="transmembrane region" description="Helical" evidence="6">
    <location>
        <begin position="99"/>
        <end position="120"/>
    </location>
</feature>
<keyword evidence="5 6" id="KW-0472">Membrane</keyword>
<dbReference type="InterPro" id="IPR036259">
    <property type="entry name" value="MFS_trans_sf"/>
</dbReference>
<evidence type="ECO:0000256" key="3">
    <source>
        <dbReference type="ARBA" id="ARBA00022692"/>
    </source>
</evidence>
<comment type="caution">
    <text evidence="7">The sequence shown here is derived from an EMBL/GenBank/DDBJ whole genome shotgun (WGS) entry which is preliminary data.</text>
</comment>
<evidence type="ECO:0000256" key="6">
    <source>
        <dbReference type="SAM" id="Phobius"/>
    </source>
</evidence>
<accession>X1VHW9</accession>
<evidence type="ECO:0000313" key="7">
    <source>
        <dbReference type="EMBL" id="GAJ18132.1"/>
    </source>
</evidence>
<organism evidence="7">
    <name type="scientific">marine sediment metagenome</name>
    <dbReference type="NCBI Taxonomy" id="412755"/>
    <lineage>
        <taxon>unclassified sequences</taxon>
        <taxon>metagenomes</taxon>
        <taxon>ecological metagenomes</taxon>
    </lineage>
</organism>
<evidence type="ECO:0000256" key="5">
    <source>
        <dbReference type="ARBA" id="ARBA00023136"/>
    </source>
</evidence>
<dbReference type="EMBL" id="BARW01037789">
    <property type="protein sequence ID" value="GAJ18132.1"/>
    <property type="molecule type" value="Genomic_DNA"/>
</dbReference>
<comment type="subcellular location">
    <subcellularLocation>
        <location evidence="1">Membrane</location>
        <topology evidence="1">Multi-pass membrane protein</topology>
    </subcellularLocation>
</comment>
<feature type="non-terminal residue" evidence="7">
    <location>
        <position position="1"/>
    </location>
</feature>
<dbReference type="Gene3D" id="1.20.1250.20">
    <property type="entry name" value="MFS general substrate transporter like domains"/>
    <property type="match status" value="1"/>
</dbReference>
<dbReference type="Pfam" id="PF00854">
    <property type="entry name" value="PTR2"/>
    <property type="match status" value="1"/>
</dbReference>